<accession>A0ABW1KW24</accession>
<organism evidence="3 4">
    <name type="scientific">Hyphococcus aureus</name>
    <dbReference type="NCBI Taxonomy" id="2666033"/>
    <lineage>
        <taxon>Bacteria</taxon>
        <taxon>Pseudomonadati</taxon>
        <taxon>Pseudomonadota</taxon>
        <taxon>Alphaproteobacteria</taxon>
        <taxon>Parvularculales</taxon>
        <taxon>Parvularculaceae</taxon>
        <taxon>Hyphococcus</taxon>
    </lineage>
</organism>
<gene>
    <name evidence="3" type="ORF">ACFMB1_04800</name>
</gene>
<name>A0ABW1KW24_9PROT</name>
<evidence type="ECO:0000313" key="3">
    <source>
        <dbReference type="EMBL" id="MFC6034851.1"/>
    </source>
</evidence>
<keyword evidence="4" id="KW-1185">Reference proteome</keyword>
<dbReference type="Gene3D" id="1.10.260.40">
    <property type="entry name" value="lambda repressor-like DNA-binding domains"/>
    <property type="match status" value="1"/>
</dbReference>
<keyword evidence="1" id="KW-0238">DNA-binding</keyword>
<feature type="domain" description="HTH cro/C1-type" evidence="2">
    <location>
        <begin position="10"/>
        <end position="65"/>
    </location>
</feature>
<reference evidence="3 4" key="1">
    <citation type="submission" date="2024-09" db="EMBL/GenBank/DDBJ databases">
        <authorList>
            <person name="Zhang Z.-H."/>
        </authorList>
    </citation>
    <scope>NUCLEOTIDE SEQUENCE [LARGE SCALE GENOMIC DNA]</scope>
    <source>
        <strain evidence="3 4">HHTR114</strain>
    </source>
</reference>
<dbReference type="InterPro" id="IPR001387">
    <property type="entry name" value="Cro/C1-type_HTH"/>
</dbReference>
<dbReference type="PANTHER" id="PTHR46558:SF4">
    <property type="entry name" value="DNA-BIDING PHAGE PROTEIN"/>
    <property type="match status" value="1"/>
</dbReference>
<sequence length="88" mass="9536">MGKTPVTNRIRVLRAEHGDISQGDLAARIGMTRQTVAAIEKGKYAPSLEAAFRIAAVFGVPFSDVFQYEPDADAAFLKLQKNAVKKDG</sequence>
<dbReference type="SMART" id="SM00530">
    <property type="entry name" value="HTH_XRE"/>
    <property type="match status" value="1"/>
</dbReference>
<dbReference type="Proteomes" id="UP001596116">
    <property type="component" value="Unassembled WGS sequence"/>
</dbReference>
<comment type="caution">
    <text evidence="3">The sequence shown here is derived from an EMBL/GenBank/DDBJ whole genome shotgun (WGS) entry which is preliminary data.</text>
</comment>
<dbReference type="PANTHER" id="PTHR46558">
    <property type="entry name" value="TRACRIPTIONAL REGULATORY PROTEIN-RELATED-RELATED"/>
    <property type="match status" value="1"/>
</dbReference>
<dbReference type="PROSITE" id="PS50943">
    <property type="entry name" value="HTH_CROC1"/>
    <property type="match status" value="1"/>
</dbReference>
<evidence type="ECO:0000313" key="4">
    <source>
        <dbReference type="Proteomes" id="UP001596116"/>
    </source>
</evidence>
<dbReference type="CDD" id="cd00093">
    <property type="entry name" value="HTH_XRE"/>
    <property type="match status" value="1"/>
</dbReference>
<dbReference type="EMBL" id="JBHPON010000001">
    <property type="protein sequence ID" value="MFC6034851.1"/>
    <property type="molecule type" value="Genomic_DNA"/>
</dbReference>
<dbReference type="SUPFAM" id="SSF47413">
    <property type="entry name" value="lambda repressor-like DNA-binding domains"/>
    <property type="match status" value="1"/>
</dbReference>
<proteinExistence type="predicted"/>
<dbReference type="InterPro" id="IPR010982">
    <property type="entry name" value="Lambda_DNA-bd_dom_sf"/>
</dbReference>
<dbReference type="RefSeq" id="WP_379879811.1">
    <property type="nucleotide sequence ID" value="NZ_JBHPON010000001.1"/>
</dbReference>
<dbReference type="Pfam" id="PF01381">
    <property type="entry name" value="HTH_3"/>
    <property type="match status" value="1"/>
</dbReference>
<evidence type="ECO:0000256" key="1">
    <source>
        <dbReference type="ARBA" id="ARBA00023125"/>
    </source>
</evidence>
<protein>
    <submittedName>
        <fullName evidence="3">Helix-turn-helix transcriptional regulator</fullName>
    </submittedName>
</protein>
<evidence type="ECO:0000259" key="2">
    <source>
        <dbReference type="PROSITE" id="PS50943"/>
    </source>
</evidence>